<dbReference type="PANTHER" id="PTHR28272">
    <property type="entry name" value="RIBONUCLEASES P/MRP PROTEIN SUBUNIT POP3"/>
    <property type="match status" value="1"/>
</dbReference>
<dbReference type="AlphaFoldDB" id="A0A9P6WRE0"/>
<dbReference type="GO" id="GO:0000172">
    <property type="term" value="C:ribonuclease MRP complex"/>
    <property type="evidence" value="ECO:0007669"/>
    <property type="project" value="TreeGrafter"/>
</dbReference>
<dbReference type="InterPro" id="IPR029064">
    <property type="entry name" value="Ribosomal_eL30-like_sf"/>
</dbReference>
<dbReference type="Gene3D" id="3.30.1330.30">
    <property type="match status" value="1"/>
</dbReference>
<dbReference type="GO" id="GO:0005655">
    <property type="term" value="C:nucleolar ribonuclease P complex"/>
    <property type="evidence" value="ECO:0007669"/>
    <property type="project" value="TreeGrafter"/>
</dbReference>
<comment type="caution">
    <text evidence="1">The sequence shown here is derived from an EMBL/GenBank/DDBJ whole genome shotgun (WGS) entry which is preliminary data.</text>
</comment>
<evidence type="ECO:0000313" key="1">
    <source>
        <dbReference type="EMBL" id="KAG0691312.1"/>
    </source>
</evidence>
<dbReference type="GO" id="GO:0000171">
    <property type="term" value="F:ribonuclease MRP activity"/>
    <property type="evidence" value="ECO:0007669"/>
    <property type="project" value="TreeGrafter"/>
</dbReference>
<dbReference type="GO" id="GO:0008033">
    <property type="term" value="P:tRNA processing"/>
    <property type="evidence" value="ECO:0007669"/>
    <property type="project" value="InterPro"/>
</dbReference>
<dbReference type="GO" id="GO:0005829">
    <property type="term" value="C:cytosol"/>
    <property type="evidence" value="ECO:0007669"/>
    <property type="project" value="TreeGrafter"/>
</dbReference>
<dbReference type="EMBL" id="PUHW01000003">
    <property type="protein sequence ID" value="KAG0691312.1"/>
    <property type="molecule type" value="Genomic_DNA"/>
</dbReference>
<dbReference type="InterPro" id="IPR013241">
    <property type="entry name" value="RNase_P_Pop3"/>
</dbReference>
<organism evidence="1 2">
    <name type="scientific">Pichia californica</name>
    <dbReference type="NCBI Taxonomy" id="460514"/>
    <lineage>
        <taxon>Eukaryota</taxon>
        <taxon>Fungi</taxon>
        <taxon>Dikarya</taxon>
        <taxon>Ascomycota</taxon>
        <taxon>Saccharomycotina</taxon>
        <taxon>Pichiomycetes</taxon>
        <taxon>Pichiales</taxon>
        <taxon>Pichiaceae</taxon>
        <taxon>Pichia</taxon>
    </lineage>
</organism>
<dbReference type="Pfam" id="PF08228">
    <property type="entry name" value="RNase_P_pop3"/>
    <property type="match status" value="1"/>
</dbReference>
<reference evidence="1" key="1">
    <citation type="submission" date="2020-11" db="EMBL/GenBank/DDBJ databases">
        <title>Kefir isolates.</title>
        <authorList>
            <person name="Marcisauskas S."/>
            <person name="Kim Y."/>
            <person name="Blasche S."/>
        </authorList>
    </citation>
    <scope>NUCLEOTIDE SEQUENCE</scope>
    <source>
        <strain evidence="1">Olga-1</strain>
    </source>
</reference>
<dbReference type="Proteomes" id="UP000697127">
    <property type="component" value="Unassembled WGS sequence"/>
</dbReference>
<gene>
    <name evidence="1" type="primary">POP3</name>
    <name evidence="1" type="ORF">C6P40_002703</name>
</gene>
<accession>A0A9P6WRE0</accession>
<protein>
    <submittedName>
        <fullName evidence="1">RNase P and RNase MRP subunit</fullName>
    </submittedName>
</protein>
<keyword evidence="2" id="KW-1185">Reference proteome</keyword>
<proteinExistence type="predicted"/>
<name>A0A9P6WRE0_9ASCO</name>
<evidence type="ECO:0000313" key="2">
    <source>
        <dbReference type="Proteomes" id="UP000697127"/>
    </source>
</evidence>
<dbReference type="GO" id="GO:0004526">
    <property type="term" value="F:ribonuclease P activity"/>
    <property type="evidence" value="ECO:0007669"/>
    <property type="project" value="TreeGrafter"/>
</dbReference>
<dbReference type="GO" id="GO:0034965">
    <property type="term" value="P:intronic box C/D snoRNA processing"/>
    <property type="evidence" value="ECO:0007669"/>
    <property type="project" value="TreeGrafter"/>
</dbReference>
<dbReference type="OrthoDB" id="20109at2759"/>
<dbReference type="SUPFAM" id="SSF55315">
    <property type="entry name" value="L30e-like"/>
    <property type="match status" value="1"/>
</dbReference>
<sequence length="229" mass="26040">MSKSTDNSTGKLNKSLKGQEVQKKSIFKPLLTNPYTRKNIWPKISTDVQNDLLQVLETNVLNLVKQWNSYNNEEKKKFPDLGIDSSNTITGFNSIMKGLEDQIQINLKNNVKEQENEITMLFVCKNDISCSLLYMHLPTLCQLANVKLISLPKGSSKRLSSALGVNKKVEFLALRKQLSEKDKFLSLTVNSTVDDINVGFLDSIKRQSLNMNVKFILTEMPIKKKNKEK</sequence>
<dbReference type="PANTHER" id="PTHR28272:SF1">
    <property type="entry name" value="RIBONUCLEASES P_MRP PROTEIN SUBUNIT POP3"/>
    <property type="match status" value="1"/>
</dbReference>
<dbReference type="GO" id="GO:0006364">
    <property type="term" value="P:rRNA processing"/>
    <property type="evidence" value="ECO:0007669"/>
    <property type="project" value="InterPro"/>
</dbReference>